<feature type="DNA-binding region" description="H-T-H motif" evidence="4">
    <location>
        <begin position="24"/>
        <end position="43"/>
    </location>
</feature>
<dbReference type="InterPro" id="IPR011075">
    <property type="entry name" value="TetR_C"/>
</dbReference>
<dbReference type="SUPFAM" id="SSF46689">
    <property type="entry name" value="Homeodomain-like"/>
    <property type="match status" value="1"/>
</dbReference>
<evidence type="ECO:0000259" key="5">
    <source>
        <dbReference type="PROSITE" id="PS50977"/>
    </source>
</evidence>
<dbReference type="PRINTS" id="PR00455">
    <property type="entry name" value="HTHTETR"/>
</dbReference>
<dbReference type="RefSeq" id="WP_138690078.1">
    <property type="nucleotide sequence ID" value="NZ_JBHSAZ010000081.1"/>
</dbReference>
<evidence type="ECO:0000256" key="1">
    <source>
        <dbReference type="ARBA" id="ARBA00023015"/>
    </source>
</evidence>
<protein>
    <submittedName>
        <fullName evidence="6">TetR/AcrR family transcriptional regulator</fullName>
    </submittedName>
</protein>
<proteinExistence type="predicted"/>
<accession>A0A5S4H9I7</accession>
<dbReference type="GO" id="GO:0003677">
    <property type="term" value="F:DNA binding"/>
    <property type="evidence" value="ECO:0007669"/>
    <property type="project" value="UniProtKB-UniRule"/>
</dbReference>
<dbReference type="InterPro" id="IPR009057">
    <property type="entry name" value="Homeodomain-like_sf"/>
</dbReference>
<name>A0A5S4H9I7_9ACTN</name>
<reference evidence="6 7" key="1">
    <citation type="submission" date="2019-05" db="EMBL/GenBank/DDBJ databases">
        <title>Draft genome sequence of Nonomuraea zeae DSM 100528.</title>
        <authorList>
            <person name="Saricaoglu S."/>
            <person name="Isik K."/>
        </authorList>
    </citation>
    <scope>NUCLEOTIDE SEQUENCE [LARGE SCALE GENOMIC DNA]</scope>
    <source>
        <strain evidence="6 7">DSM 100528</strain>
    </source>
</reference>
<dbReference type="PROSITE" id="PS50977">
    <property type="entry name" value="HTH_TETR_2"/>
    <property type="match status" value="1"/>
</dbReference>
<dbReference type="PANTHER" id="PTHR47506:SF1">
    <property type="entry name" value="HTH-TYPE TRANSCRIPTIONAL REGULATOR YJDC"/>
    <property type="match status" value="1"/>
</dbReference>
<keyword evidence="3" id="KW-0804">Transcription</keyword>
<dbReference type="Pfam" id="PF00440">
    <property type="entry name" value="TetR_N"/>
    <property type="match status" value="1"/>
</dbReference>
<dbReference type="PANTHER" id="PTHR47506">
    <property type="entry name" value="TRANSCRIPTIONAL REGULATORY PROTEIN"/>
    <property type="match status" value="1"/>
</dbReference>
<evidence type="ECO:0000256" key="4">
    <source>
        <dbReference type="PROSITE-ProRule" id="PRU00335"/>
    </source>
</evidence>
<dbReference type="Proteomes" id="UP000306628">
    <property type="component" value="Unassembled WGS sequence"/>
</dbReference>
<feature type="domain" description="HTH tetR-type" evidence="5">
    <location>
        <begin position="1"/>
        <end position="61"/>
    </location>
</feature>
<organism evidence="6 7">
    <name type="scientific">Nonomuraea zeae</name>
    <dbReference type="NCBI Taxonomy" id="1642303"/>
    <lineage>
        <taxon>Bacteria</taxon>
        <taxon>Bacillati</taxon>
        <taxon>Actinomycetota</taxon>
        <taxon>Actinomycetes</taxon>
        <taxon>Streptosporangiales</taxon>
        <taxon>Streptosporangiaceae</taxon>
        <taxon>Nonomuraea</taxon>
    </lineage>
</organism>
<dbReference type="EMBL" id="VCKX01000033">
    <property type="protein sequence ID" value="TMR35490.1"/>
    <property type="molecule type" value="Genomic_DNA"/>
</dbReference>
<evidence type="ECO:0000313" key="7">
    <source>
        <dbReference type="Proteomes" id="UP000306628"/>
    </source>
</evidence>
<evidence type="ECO:0000256" key="3">
    <source>
        <dbReference type="ARBA" id="ARBA00023163"/>
    </source>
</evidence>
<keyword evidence="2 4" id="KW-0238">DNA-binding</keyword>
<comment type="caution">
    <text evidence="6">The sequence shown here is derived from an EMBL/GenBank/DDBJ whole genome shotgun (WGS) entry which is preliminary data.</text>
</comment>
<keyword evidence="7" id="KW-1185">Reference proteome</keyword>
<dbReference type="Pfam" id="PF16925">
    <property type="entry name" value="TetR_C_13"/>
    <property type="match status" value="1"/>
</dbReference>
<dbReference type="SUPFAM" id="SSF48498">
    <property type="entry name" value="Tetracyclin repressor-like, C-terminal domain"/>
    <property type="match status" value="1"/>
</dbReference>
<gene>
    <name evidence="6" type="ORF">ETD85_13800</name>
</gene>
<evidence type="ECO:0000256" key="2">
    <source>
        <dbReference type="ARBA" id="ARBA00023125"/>
    </source>
</evidence>
<dbReference type="AlphaFoldDB" id="A0A5S4H9I7"/>
<dbReference type="Gene3D" id="1.10.357.10">
    <property type="entry name" value="Tetracycline Repressor, domain 2"/>
    <property type="match status" value="1"/>
</dbReference>
<evidence type="ECO:0000313" key="6">
    <source>
        <dbReference type="EMBL" id="TMR35490.1"/>
    </source>
</evidence>
<dbReference type="OrthoDB" id="4214267at2"/>
<dbReference type="InterPro" id="IPR036271">
    <property type="entry name" value="Tet_transcr_reg_TetR-rel_C_sf"/>
</dbReference>
<sequence>MEHAERLLDAAGDLFYRRGVQAVGMDEVRAASGLSLKRLYQCFPSKEALVVAYLARRDERWMSSLTRHVGAAEPQERIAAVFEWLERWFGEDDFRGCGFVNAYAELGPSSEAVREVVRRHKQRLRDFLRELAVDARDPDDLAGQLLVLVDGATVTAMVSPEEGAAAARAAGRAAALSRAAACPA</sequence>
<keyword evidence="1" id="KW-0805">Transcription regulation</keyword>
<dbReference type="InterPro" id="IPR001647">
    <property type="entry name" value="HTH_TetR"/>
</dbReference>